<comment type="caution">
    <text evidence="3">The sequence shown here is derived from an EMBL/GenBank/DDBJ whole genome shotgun (WGS) entry which is preliminary data.</text>
</comment>
<keyword evidence="4" id="KW-1185">Reference proteome</keyword>
<dbReference type="RefSeq" id="WP_344246364.1">
    <property type="nucleotide sequence ID" value="NZ_BAAAHH010000047.1"/>
</dbReference>
<evidence type="ECO:0000256" key="2">
    <source>
        <dbReference type="SAM" id="Phobius"/>
    </source>
</evidence>
<feature type="region of interest" description="Disordered" evidence="1">
    <location>
        <begin position="1"/>
        <end position="105"/>
    </location>
</feature>
<feature type="compositionally biased region" description="Pro residues" evidence="1">
    <location>
        <begin position="15"/>
        <end position="55"/>
    </location>
</feature>
<name>A0ABN1RX49_9ACTN</name>
<dbReference type="Proteomes" id="UP001500665">
    <property type="component" value="Unassembled WGS sequence"/>
</dbReference>
<evidence type="ECO:0000313" key="4">
    <source>
        <dbReference type="Proteomes" id="UP001500665"/>
    </source>
</evidence>
<reference evidence="3 4" key="1">
    <citation type="journal article" date="2019" name="Int. J. Syst. Evol. Microbiol.">
        <title>The Global Catalogue of Microorganisms (GCM) 10K type strain sequencing project: providing services to taxonomists for standard genome sequencing and annotation.</title>
        <authorList>
            <consortium name="The Broad Institute Genomics Platform"/>
            <consortium name="The Broad Institute Genome Sequencing Center for Infectious Disease"/>
            <person name="Wu L."/>
            <person name="Ma J."/>
        </authorList>
    </citation>
    <scope>NUCLEOTIDE SEQUENCE [LARGE SCALE GENOMIC DNA]</scope>
    <source>
        <strain evidence="3 4">JCM 10696</strain>
    </source>
</reference>
<evidence type="ECO:0000313" key="3">
    <source>
        <dbReference type="EMBL" id="GAA0966914.1"/>
    </source>
</evidence>
<protein>
    <recommendedName>
        <fullName evidence="5">DUF3558 domain-containing protein</fullName>
    </recommendedName>
</protein>
<keyword evidence="2" id="KW-0812">Transmembrane</keyword>
<evidence type="ECO:0000256" key="1">
    <source>
        <dbReference type="SAM" id="MobiDB-lite"/>
    </source>
</evidence>
<dbReference type="EMBL" id="BAAAHH010000047">
    <property type="protein sequence ID" value="GAA0966914.1"/>
    <property type="molecule type" value="Genomic_DNA"/>
</dbReference>
<proteinExistence type="predicted"/>
<keyword evidence="2" id="KW-0472">Membrane</keyword>
<feature type="transmembrane region" description="Helical" evidence="2">
    <location>
        <begin position="107"/>
        <end position="127"/>
    </location>
</feature>
<organism evidence="3 4">
    <name type="scientific">Actinocorallia libanotica</name>
    <dbReference type="NCBI Taxonomy" id="46162"/>
    <lineage>
        <taxon>Bacteria</taxon>
        <taxon>Bacillati</taxon>
        <taxon>Actinomycetota</taxon>
        <taxon>Actinomycetes</taxon>
        <taxon>Streptosporangiales</taxon>
        <taxon>Thermomonosporaceae</taxon>
        <taxon>Actinocorallia</taxon>
    </lineage>
</organism>
<sequence>MNQEPGSAPQFGQQPPGPGPGGPQPGGPQHPEQPSPPGQPPQWQPYPPGQPPQGPPQFGGGPGQFGPGAPGGPGFPGGPGGPGFPGGPGGPGFPPPQRPGGGSNKKVLMIGGAALGVVLLLGLVFAVTSGSEDPIAEPPPVPSLTAPDGIKDLPTAPASPAATGPYTKVASPCGWVDKATVTKLVPFTESHSGASKDGASEDNAFISCNWQTKYQKGSAKQIVRELKVLLRFRTSSEYKDAPSEAADDMKYGLGTAKEDENGTDGIGNEHGAVTVPQIGEEAFTHSHRSKGTVQYGETQFRIGNYVATVTYHGYDHPTKNFLDDSKDVPLPEDAARQGAEEVATQVAAGIKACTDQCTGAAAPPQSGPEDAPVQAAKPSWSKGVLKGLVDPCALVKPETLTRLIPTAGMQRIADQGYTSGSDQSTATCIWSSDNSPDVPTRKINVRLWYRTSVAKAKQVFDRDEERAKEQENKTDTIGIKYGPLEGLSLGDEAYVQSSVTTTPLGKALLTVRLGNVIAYVEFSGGDGVNPMTPVSADTATAEAKAVTQDVMSLLRP</sequence>
<evidence type="ECO:0008006" key="5">
    <source>
        <dbReference type="Google" id="ProtNLM"/>
    </source>
</evidence>
<accession>A0ABN1RX49</accession>
<keyword evidence="2" id="KW-1133">Transmembrane helix</keyword>
<gene>
    <name evidence="3" type="ORF">GCM10009550_70160</name>
</gene>
<feature type="compositionally biased region" description="Gly residues" evidence="1">
    <location>
        <begin position="57"/>
        <end position="90"/>
    </location>
</feature>